<feature type="domain" description="3-keto-alpha-glucoside-1,2-lyase/3-keto-2-hydroxy-glucal hydratase" evidence="1">
    <location>
        <begin position="159"/>
        <end position="350"/>
    </location>
</feature>
<dbReference type="Pfam" id="PF06439">
    <property type="entry name" value="3keto-disac_hyd"/>
    <property type="match status" value="1"/>
</dbReference>
<reference evidence="2" key="1">
    <citation type="submission" date="2006-10" db="EMBL/GenBank/DDBJ databases">
        <title>Complete sequence of Solibacter usitatus Ellin6076.</title>
        <authorList>
            <consortium name="US DOE Joint Genome Institute"/>
            <person name="Copeland A."/>
            <person name="Lucas S."/>
            <person name="Lapidus A."/>
            <person name="Barry K."/>
            <person name="Detter J.C."/>
            <person name="Glavina del Rio T."/>
            <person name="Hammon N."/>
            <person name="Israni S."/>
            <person name="Dalin E."/>
            <person name="Tice H."/>
            <person name="Pitluck S."/>
            <person name="Thompson L.S."/>
            <person name="Brettin T."/>
            <person name="Bruce D."/>
            <person name="Han C."/>
            <person name="Tapia R."/>
            <person name="Gilna P."/>
            <person name="Schmutz J."/>
            <person name="Larimer F."/>
            <person name="Land M."/>
            <person name="Hauser L."/>
            <person name="Kyrpides N."/>
            <person name="Mikhailova N."/>
            <person name="Janssen P.H."/>
            <person name="Kuske C.R."/>
            <person name="Richardson P."/>
        </authorList>
    </citation>
    <scope>NUCLEOTIDE SEQUENCE</scope>
    <source>
        <strain evidence="2">Ellin6076</strain>
    </source>
</reference>
<sequence precursor="true">MRYVTFIVGLCCMGAIVFCAPQDTGKKGGKGGAKKVEVAHPFYWAPADPLRGDWQGEGYVAQVVRADDRLLSIQDQLPSQEDANKYVANIFHKFDVVSDKPTAILHGDASGGTVEFTGDGWTGAITAGHFKASKAEESFDLQHVTRTPPSLGAKPPAKAVVLFDGSNMNLWAKMKEKDWLTEDGPSLWHLVPTAAMEVVPRTGSLISRKAFGDAKLHVEFRTLGGPTNSGVYIQDRYEANINEVYGRLDGNPCAGFDNCTPADARPKIRCSRPPLEWQTLDIDFHAPRFDAAGKKTANPRVTMLFNGTEIYNDRELGPVTLNAARLGEAPTGPIQLQEHGMPVQFRNIWILEQ</sequence>
<dbReference type="GO" id="GO:0016787">
    <property type="term" value="F:hydrolase activity"/>
    <property type="evidence" value="ECO:0007669"/>
    <property type="project" value="InterPro"/>
</dbReference>
<organism evidence="2">
    <name type="scientific">Solibacter usitatus (strain Ellin6076)</name>
    <dbReference type="NCBI Taxonomy" id="234267"/>
    <lineage>
        <taxon>Bacteria</taxon>
        <taxon>Pseudomonadati</taxon>
        <taxon>Acidobacteriota</taxon>
        <taxon>Terriglobia</taxon>
        <taxon>Bryobacterales</taxon>
        <taxon>Solibacteraceae</taxon>
        <taxon>Candidatus Solibacter</taxon>
    </lineage>
</organism>
<name>Q022Y3_SOLUE</name>
<evidence type="ECO:0000313" key="2">
    <source>
        <dbReference type="EMBL" id="ABJ83963.1"/>
    </source>
</evidence>
<dbReference type="STRING" id="234267.Acid_2979"/>
<accession>Q022Y3</accession>
<dbReference type="eggNOG" id="COG2133">
    <property type="taxonomic scope" value="Bacteria"/>
</dbReference>
<dbReference type="Gene3D" id="2.60.120.560">
    <property type="entry name" value="Exo-inulinase, domain 1"/>
    <property type="match status" value="1"/>
</dbReference>
<dbReference type="EMBL" id="CP000473">
    <property type="protein sequence ID" value="ABJ83963.1"/>
    <property type="molecule type" value="Genomic_DNA"/>
</dbReference>
<gene>
    <name evidence="2" type="ordered locus">Acid_2979</name>
</gene>
<dbReference type="KEGG" id="sus:Acid_2979"/>
<dbReference type="InParanoid" id="Q022Y3"/>
<dbReference type="AlphaFoldDB" id="Q022Y3"/>
<dbReference type="OrthoDB" id="176168at2"/>
<dbReference type="HOGENOM" id="CLU_808120_0_0_0"/>
<evidence type="ECO:0000259" key="1">
    <source>
        <dbReference type="Pfam" id="PF06439"/>
    </source>
</evidence>
<dbReference type="InterPro" id="IPR010496">
    <property type="entry name" value="AL/BT2_dom"/>
</dbReference>
<protein>
    <recommendedName>
        <fullName evidence="1">3-keto-alpha-glucoside-1,2-lyase/3-keto-2-hydroxy-glucal hydratase domain-containing protein</fullName>
    </recommendedName>
</protein>
<proteinExistence type="predicted"/>